<name>A0ABX8CMY8_9NOCA</name>
<keyword evidence="1" id="KW-0812">Transmembrane</keyword>
<protein>
    <submittedName>
        <fullName evidence="2">Uncharacterized protein</fullName>
    </submittedName>
</protein>
<evidence type="ECO:0000313" key="2">
    <source>
        <dbReference type="EMBL" id="QVI21318.1"/>
    </source>
</evidence>
<gene>
    <name evidence="2" type="ORF">KHQ06_35985</name>
</gene>
<keyword evidence="1" id="KW-0472">Membrane</keyword>
<reference evidence="2 3" key="1">
    <citation type="submission" date="2021-04" db="EMBL/GenBank/DDBJ databases">
        <title>Nocardia tengchongensis.</title>
        <authorList>
            <person name="Zhuang k."/>
            <person name="Ran Y."/>
            <person name="Li W."/>
        </authorList>
    </citation>
    <scope>NUCLEOTIDE SEQUENCE [LARGE SCALE GENOMIC DNA]</scope>
    <source>
        <strain evidence="2 3">CFH S0057</strain>
    </source>
</reference>
<keyword evidence="1" id="KW-1133">Transmembrane helix</keyword>
<evidence type="ECO:0000256" key="1">
    <source>
        <dbReference type="SAM" id="Phobius"/>
    </source>
</evidence>
<feature type="transmembrane region" description="Helical" evidence="1">
    <location>
        <begin position="48"/>
        <end position="74"/>
    </location>
</feature>
<sequence>MKPPARLHAVWRLIRFPLIPVVLYLALRPVLASVSESHGFGSPGGMGLGYLLFAATVSALRLIVLVVVPAWLAYRVVAGAVNHLLRDPG</sequence>
<dbReference type="EMBL" id="CP074371">
    <property type="protein sequence ID" value="QVI21318.1"/>
    <property type="molecule type" value="Genomic_DNA"/>
</dbReference>
<proteinExistence type="predicted"/>
<evidence type="ECO:0000313" key="3">
    <source>
        <dbReference type="Proteomes" id="UP000683310"/>
    </source>
</evidence>
<accession>A0ABX8CMY8</accession>
<organism evidence="2 3">
    <name type="scientific">Nocardia tengchongensis</name>
    <dbReference type="NCBI Taxonomy" id="2055889"/>
    <lineage>
        <taxon>Bacteria</taxon>
        <taxon>Bacillati</taxon>
        <taxon>Actinomycetota</taxon>
        <taxon>Actinomycetes</taxon>
        <taxon>Mycobacteriales</taxon>
        <taxon>Nocardiaceae</taxon>
        <taxon>Nocardia</taxon>
    </lineage>
</organism>
<keyword evidence="3" id="KW-1185">Reference proteome</keyword>
<dbReference type="Proteomes" id="UP000683310">
    <property type="component" value="Chromosome"/>
</dbReference>